<proteinExistence type="predicted"/>
<gene>
    <name evidence="2" type="ORF">HJG59_008059</name>
</gene>
<name>A0A7J8JWD6_MOLMO</name>
<reference evidence="2 3" key="1">
    <citation type="journal article" date="2020" name="Nature">
        <title>Six reference-quality genomes reveal evolution of bat adaptations.</title>
        <authorList>
            <person name="Jebb D."/>
            <person name="Huang Z."/>
            <person name="Pippel M."/>
            <person name="Hughes G.M."/>
            <person name="Lavrichenko K."/>
            <person name="Devanna P."/>
            <person name="Winkler S."/>
            <person name="Jermiin L.S."/>
            <person name="Skirmuntt E.C."/>
            <person name="Katzourakis A."/>
            <person name="Burkitt-Gray L."/>
            <person name="Ray D.A."/>
            <person name="Sullivan K.A.M."/>
            <person name="Roscito J.G."/>
            <person name="Kirilenko B.M."/>
            <person name="Davalos L.M."/>
            <person name="Corthals A.P."/>
            <person name="Power M.L."/>
            <person name="Jones G."/>
            <person name="Ransome R.D."/>
            <person name="Dechmann D.K.N."/>
            <person name="Locatelli A.G."/>
            <person name="Puechmaille S.J."/>
            <person name="Fedrigo O."/>
            <person name="Jarvis E.D."/>
            <person name="Hiller M."/>
            <person name="Vernes S.C."/>
            <person name="Myers E.W."/>
            <person name="Teeling E.C."/>
        </authorList>
    </citation>
    <scope>NUCLEOTIDE SEQUENCE [LARGE SCALE GENOMIC DNA]</scope>
    <source>
        <strain evidence="2">MMolMol1</strain>
        <tissue evidence="2">Muscle</tissue>
    </source>
</reference>
<evidence type="ECO:0000313" key="3">
    <source>
        <dbReference type="Proteomes" id="UP000550707"/>
    </source>
</evidence>
<dbReference type="Proteomes" id="UP000550707">
    <property type="component" value="Unassembled WGS sequence"/>
</dbReference>
<keyword evidence="3" id="KW-1185">Reference proteome</keyword>
<evidence type="ECO:0000256" key="1">
    <source>
        <dbReference type="SAM" id="MobiDB-lite"/>
    </source>
</evidence>
<dbReference type="InParanoid" id="A0A7J8JWD6"/>
<comment type="caution">
    <text evidence="2">The sequence shown here is derived from an EMBL/GenBank/DDBJ whole genome shotgun (WGS) entry which is preliminary data.</text>
</comment>
<evidence type="ECO:0000313" key="2">
    <source>
        <dbReference type="EMBL" id="KAF6501078.1"/>
    </source>
</evidence>
<protein>
    <submittedName>
        <fullName evidence="2">Uncharacterized protein</fullName>
    </submittedName>
</protein>
<organism evidence="2 3">
    <name type="scientific">Molossus molossus</name>
    <name type="common">Pallas' mastiff bat</name>
    <name type="synonym">Vespertilio molossus</name>
    <dbReference type="NCBI Taxonomy" id="27622"/>
    <lineage>
        <taxon>Eukaryota</taxon>
        <taxon>Metazoa</taxon>
        <taxon>Chordata</taxon>
        <taxon>Craniata</taxon>
        <taxon>Vertebrata</taxon>
        <taxon>Euteleostomi</taxon>
        <taxon>Mammalia</taxon>
        <taxon>Eutheria</taxon>
        <taxon>Laurasiatheria</taxon>
        <taxon>Chiroptera</taxon>
        <taxon>Yangochiroptera</taxon>
        <taxon>Molossidae</taxon>
        <taxon>Molossus</taxon>
    </lineage>
</organism>
<dbReference type="AlphaFoldDB" id="A0A7J8JWD6"/>
<dbReference type="EMBL" id="JACASF010000001">
    <property type="protein sequence ID" value="KAF6501078.1"/>
    <property type="molecule type" value="Genomic_DNA"/>
</dbReference>
<feature type="region of interest" description="Disordered" evidence="1">
    <location>
        <begin position="1"/>
        <end position="21"/>
    </location>
</feature>
<accession>A0A7J8JWD6</accession>
<sequence>MALGAMSSPRGSSCASDRMGRAQRPDLVKLSLPAAIGRGTVVPLAQNCQAAKCSNPGPWRCSWRGSSPSLALPCGAEASSRSPLGQAPESPELISVLFLKEKASCSVFGHRGSESSPPHGQL</sequence>